<organism evidence="4 5">
    <name type="scientific">Planococcus chinensis</name>
    <dbReference type="NCBI Taxonomy" id="272917"/>
    <lineage>
        <taxon>Bacteria</taxon>
        <taxon>Bacillati</taxon>
        <taxon>Bacillota</taxon>
        <taxon>Bacilli</taxon>
        <taxon>Bacillales</taxon>
        <taxon>Caryophanaceae</taxon>
        <taxon>Planococcus</taxon>
    </lineage>
</organism>
<feature type="compositionally biased region" description="Acidic residues" evidence="1">
    <location>
        <begin position="114"/>
        <end position="126"/>
    </location>
</feature>
<dbReference type="SUPFAM" id="SSF81324">
    <property type="entry name" value="Voltage-gated potassium channels"/>
    <property type="match status" value="1"/>
</dbReference>
<reference evidence="5" key="1">
    <citation type="journal article" date="2019" name="Int. J. Syst. Evol. Microbiol.">
        <title>The Global Catalogue of Microorganisms (GCM) 10K type strain sequencing project: providing services to taxonomists for standard genome sequencing and annotation.</title>
        <authorList>
            <consortium name="The Broad Institute Genomics Platform"/>
            <consortium name="The Broad Institute Genome Sequencing Center for Infectious Disease"/>
            <person name="Wu L."/>
            <person name="Ma J."/>
        </authorList>
    </citation>
    <scope>NUCLEOTIDE SEQUENCE [LARGE SCALE GENOMIC DNA]</scope>
    <source>
        <strain evidence="5">CGMCC 1.15475</strain>
    </source>
</reference>
<comment type="caution">
    <text evidence="4">The sequence shown here is derived from an EMBL/GenBank/DDBJ whole genome shotgun (WGS) entry which is preliminary data.</text>
</comment>
<dbReference type="GO" id="GO:0034220">
    <property type="term" value="P:monoatomic ion transmembrane transport"/>
    <property type="evidence" value="ECO:0007669"/>
    <property type="project" value="UniProtKB-KW"/>
</dbReference>
<keyword evidence="4" id="KW-0406">Ion transport</keyword>
<gene>
    <name evidence="4" type="ORF">ACFSDB_09365</name>
</gene>
<dbReference type="EMBL" id="JBHUFW010000005">
    <property type="protein sequence ID" value="MFD1863140.1"/>
    <property type="molecule type" value="Genomic_DNA"/>
</dbReference>
<keyword evidence="2" id="KW-0472">Membrane</keyword>
<dbReference type="Proteomes" id="UP001597273">
    <property type="component" value="Unassembled WGS sequence"/>
</dbReference>
<dbReference type="Pfam" id="PF07885">
    <property type="entry name" value="Ion_trans_2"/>
    <property type="match status" value="1"/>
</dbReference>
<proteinExistence type="predicted"/>
<accession>A0ABW4QHY5</accession>
<dbReference type="RefSeq" id="WP_377339860.1">
    <property type="nucleotide sequence ID" value="NZ_JBHUFW010000005.1"/>
</dbReference>
<name>A0ABW4QHY5_9BACL</name>
<evidence type="ECO:0000313" key="4">
    <source>
        <dbReference type="EMBL" id="MFD1863140.1"/>
    </source>
</evidence>
<feature type="region of interest" description="Disordered" evidence="1">
    <location>
        <begin position="89"/>
        <end position="126"/>
    </location>
</feature>
<evidence type="ECO:0000313" key="5">
    <source>
        <dbReference type="Proteomes" id="UP001597273"/>
    </source>
</evidence>
<sequence>MTGITIGFAVLYYALGLDAPVLRLNDEDGRESEGSFWEYLYFSGVTMLSVGYGDLVPVGPARFFAILQAGIGLLLPTAFFVHVLHERPGNAASDRGRGEKEGQGNYSDKRDKDDWDDEETERADRK</sequence>
<feature type="transmembrane region" description="Helical" evidence="2">
    <location>
        <begin position="40"/>
        <end position="56"/>
    </location>
</feature>
<keyword evidence="4" id="KW-0813">Transport</keyword>
<feature type="transmembrane region" description="Helical" evidence="2">
    <location>
        <begin position="63"/>
        <end position="84"/>
    </location>
</feature>
<feature type="domain" description="Potassium channel" evidence="3">
    <location>
        <begin position="5"/>
        <end position="81"/>
    </location>
</feature>
<keyword evidence="5" id="KW-1185">Reference proteome</keyword>
<dbReference type="Gene3D" id="1.10.287.70">
    <property type="match status" value="1"/>
</dbReference>
<keyword evidence="2" id="KW-0812">Transmembrane</keyword>
<evidence type="ECO:0000256" key="1">
    <source>
        <dbReference type="SAM" id="MobiDB-lite"/>
    </source>
</evidence>
<evidence type="ECO:0000259" key="3">
    <source>
        <dbReference type="Pfam" id="PF07885"/>
    </source>
</evidence>
<protein>
    <submittedName>
        <fullName evidence="4">Potassium channel family protein</fullName>
    </submittedName>
</protein>
<dbReference type="InterPro" id="IPR013099">
    <property type="entry name" value="K_chnl_dom"/>
</dbReference>
<evidence type="ECO:0000256" key="2">
    <source>
        <dbReference type="SAM" id="Phobius"/>
    </source>
</evidence>
<keyword evidence="4" id="KW-0407">Ion channel</keyword>
<keyword evidence="2" id="KW-1133">Transmembrane helix</keyword>
<feature type="compositionally biased region" description="Basic and acidic residues" evidence="1">
    <location>
        <begin position="89"/>
        <end position="113"/>
    </location>
</feature>